<gene>
    <name evidence="4" type="ORF">A1O9_09925</name>
</gene>
<dbReference type="InterPro" id="IPR020904">
    <property type="entry name" value="Sc_DH/Rdtase_CS"/>
</dbReference>
<dbReference type="InterPro" id="IPR036291">
    <property type="entry name" value="NAD(P)-bd_dom_sf"/>
</dbReference>
<dbReference type="InterPro" id="IPR002347">
    <property type="entry name" value="SDR_fam"/>
</dbReference>
<protein>
    <recommendedName>
        <fullName evidence="6">Oxidoreductase</fullName>
    </recommendedName>
</protein>
<dbReference type="RefSeq" id="XP_013256720.1">
    <property type="nucleotide sequence ID" value="XM_013401266.1"/>
</dbReference>
<comment type="similarity">
    <text evidence="1">Belongs to the short-chain dehydrogenases/reductases (SDR) family.</text>
</comment>
<evidence type="ECO:0000313" key="5">
    <source>
        <dbReference type="Proteomes" id="UP000027920"/>
    </source>
</evidence>
<sequence>MGLATARMLASRGAILSLADANAAGLEVALISLPGGQEKHMTTTLDVRSTSAVKSWIDATVERFGILDGAANIAGVLGDAVPIRESTEDQWDFVMGVNAKGIYNCLRAQLNNIKEGGSIVNFASVASLVAVQSQAPYVASKHAVLGLTKTAAREEGSRGVRINCVAPGAIKTPIMKDIEEEELHRRTAKYQCFDRIADPDEVAHLVLFLLSDETKFITAACYEISGGWTA</sequence>
<comment type="caution">
    <text evidence="4">The sequence shown here is derived from an EMBL/GenBank/DDBJ whole genome shotgun (WGS) entry which is preliminary data.</text>
</comment>
<evidence type="ECO:0000256" key="1">
    <source>
        <dbReference type="ARBA" id="ARBA00006484"/>
    </source>
</evidence>
<keyword evidence="2" id="KW-0521">NADP</keyword>
<dbReference type="AlphaFoldDB" id="A0A072PEW9"/>
<dbReference type="STRING" id="1182545.A0A072PEW9"/>
<evidence type="ECO:0000313" key="4">
    <source>
        <dbReference type="EMBL" id="KEF54130.1"/>
    </source>
</evidence>
<dbReference type="HOGENOM" id="CLU_010194_1_0_1"/>
<dbReference type="VEuPathDB" id="FungiDB:A1O9_09925"/>
<proteinExistence type="inferred from homology"/>
<accession>A0A072PEW9</accession>
<dbReference type="PANTHER" id="PTHR24321">
    <property type="entry name" value="DEHYDROGENASES, SHORT CHAIN"/>
    <property type="match status" value="1"/>
</dbReference>
<dbReference type="PRINTS" id="PR00080">
    <property type="entry name" value="SDRFAMILY"/>
</dbReference>
<name>A0A072PEW9_9EURO</name>
<dbReference type="PANTHER" id="PTHR24321:SF8">
    <property type="entry name" value="ESTRADIOL 17-BETA-DEHYDROGENASE 8-RELATED"/>
    <property type="match status" value="1"/>
</dbReference>
<dbReference type="EMBL" id="AMGV01000011">
    <property type="protein sequence ID" value="KEF54130.1"/>
    <property type="molecule type" value="Genomic_DNA"/>
</dbReference>
<dbReference type="PROSITE" id="PS00061">
    <property type="entry name" value="ADH_SHORT"/>
    <property type="match status" value="1"/>
</dbReference>
<dbReference type="Gene3D" id="3.40.50.720">
    <property type="entry name" value="NAD(P)-binding Rossmann-like Domain"/>
    <property type="match status" value="1"/>
</dbReference>
<organism evidence="4 5">
    <name type="scientific">Exophiala aquamarina CBS 119918</name>
    <dbReference type="NCBI Taxonomy" id="1182545"/>
    <lineage>
        <taxon>Eukaryota</taxon>
        <taxon>Fungi</taxon>
        <taxon>Dikarya</taxon>
        <taxon>Ascomycota</taxon>
        <taxon>Pezizomycotina</taxon>
        <taxon>Eurotiomycetes</taxon>
        <taxon>Chaetothyriomycetidae</taxon>
        <taxon>Chaetothyriales</taxon>
        <taxon>Herpotrichiellaceae</taxon>
        <taxon>Exophiala</taxon>
    </lineage>
</organism>
<reference evidence="4 5" key="1">
    <citation type="submission" date="2013-03" db="EMBL/GenBank/DDBJ databases">
        <title>The Genome Sequence of Exophiala aquamarina CBS 119918.</title>
        <authorList>
            <consortium name="The Broad Institute Genomics Platform"/>
            <person name="Cuomo C."/>
            <person name="de Hoog S."/>
            <person name="Gorbushina A."/>
            <person name="Walker B."/>
            <person name="Young S.K."/>
            <person name="Zeng Q."/>
            <person name="Gargeya S."/>
            <person name="Fitzgerald M."/>
            <person name="Haas B."/>
            <person name="Abouelleil A."/>
            <person name="Allen A.W."/>
            <person name="Alvarado L."/>
            <person name="Arachchi H.M."/>
            <person name="Berlin A.M."/>
            <person name="Chapman S.B."/>
            <person name="Gainer-Dewar J."/>
            <person name="Goldberg J."/>
            <person name="Griggs A."/>
            <person name="Gujja S."/>
            <person name="Hansen M."/>
            <person name="Howarth C."/>
            <person name="Imamovic A."/>
            <person name="Ireland A."/>
            <person name="Larimer J."/>
            <person name="McCowan C."/>
            <person name="Murphy C."/>
            <person name="Pearson M."/>
            <person name="Poon T.W."/>
            <person name="Priest M."/>
            <person name="Roberts A."/>
            <person name="Saif S."/>
            <person name="Shea T."/>
            <person name="Sisk P."/>
            <person name="Sykes S."/>
            <person name="Wortman J."/>
            <person name="Nusbaum C."/>
            <person name="Birren B."/>
        </authorList>
    </citation>
    <scope>NUCLEOTIDE SEQUENCE [LARGE SCALE GENOMIC DNA]</scope>
    <source>
        <strain evidence="4 5">CBS 119918</strain>
    </source>
</reference>
<dbReference type="CDD" id="cd05233">
    <property type="entry name" value="SDR_c"/>
    <property type="match status" value="1"/>
</dbReference>
<evidence type="ECO:0000256" key="3">
    <source>
        <dbReference type="ARBA" id="ARBA00023002"/>
    </source>
</evidence>
<dbReference type="Pfam" id="PF13561">
    <property type="entry name" value="adh_short_C2"/>
    <property type="match status" value="1"/>
</dbReference>
<keyword evidence="5" id="KW-1185">Reference proteome</keyword>
<dbReference type="GO" id="GO:0016491">
    <property type="term" value="F:oxidoreductase activity"/>
    <property type="evidence" value="ECO:0007669"/>
    <property type="project" value="UniProtKB-KW"/>
</dbReference>
<dbReference type="FunFam" id="3.40.50.720:FF:000084">
    <property type="entry name" value="Short-chain dehydrogenase reductase"/>
    <property type="match status" value="1"/>
</dbReference>
<dbReference type="PRINTS" id="PR00081">
    <property type="entry name" value="GDHRDH"/>
</dbReference>
<evidence type="ECO:0008006" key="6">
    <source>
        <dbReference type="Google" id="ProtNLM"/>
    </source>
</evidence>
<dbReference type="SUPFAM" id="SSF51735">
    <property type="entry name" value="NAD(P)-binding Rossmann-fold domains"/>
    <property type="match status" value="1"/>
</dbReference>
<evidence type="ECO:0000256" key="2">
    <source>
        <dbReference type="ARBA" id="ARBA00022857"/>
    </source>
</evidence>
<dbReference type="Proteomes" id="UP000027920">
    <property type="component" value="Unassembled WGS sequence"/>
</dbReference>
<dbReference type="OrthoDB" id="1669814at2759"/>
<keyword evidence="3" id="KW-0560">Oxidoreductase</keyword>
<dbReference type="GeneID" id="25284833"/>